<proteinExistence type="predicted"/>
<organism evidence="3 4">
    <name type="scientific">Conidiobolus coronatus (strain ATCC 28846 / CBS 209.66 / NRRL 28638)</name>
    <name type="common">Delacroixia coronata</name>
    <dbReference type="NCBI Taxonomy" id="796925"/>
    <lineage>
        <taxon>Eukaryota</taxon>
        <taxon>Fungi</taxon>
        <taxon>Fungi incertae sedis</taxon>
        <taxon>Zoopagomycota</taxon>
        <taxon>Entomophthoromycotina</taxon>
        <taxon>Entomophthoromycetes</taxon>
        <taxon>Entomophthorales</taxon>
        <taxon>Ancylistaceae</taxon>
        <taxon>Conidiobolus</taxon>
    </lineage>
</organism>
<accession>A0A137P693</accession>
<feature type="signal peptide" evidence="2">
    <location>
        <begin position="1"/>
        <end position="15"/>
    </location>
</feature>
<keyword evidence="2" id="KW-0732">Signal</keyword>
<protein>
    <recommendedName>
        <fullName evidence="5">REJ domain-containing protein</fullName>
    </recommendedName>
</protein>
<evidence type="ECO:0000256" key="1">
    <source>
        <dbReference type="SAM" id="MobiDB-lite"/>
    </source>
</evidence>
<gene>
    <name evidence="3" type="ORF">CONCODRAFT_170638</name>
</gene>
<sequence length="132" mass="13593">MRLLIVNSLLCVLSAQNNQQDLANKANELMHQLNNVSPSLISQVTSIAQSVANNQPQASSIVSSIIASASPHPTHSSHGSKDSSSGTATASKSSGSLSVSPSSSTSSASSDLLIMNSFVALSLMSLISYTFL</sequence>
<evidence type="ECO:0000313" key="3">
    <source>
        <dbReference type="EMBL" id="KXN70533.1"/>
    </source>
</evidence>
<reference evidence="3 4" key="1">
    <citation type="journal article" date="2015" name="Genome Biol. Evol.">
        <title>Phylogenomic analyses indicate that early fungi evolved digesting cell walls of algal ancestors of land plants.</title>
        <authorList>
            <person name="Chang Y."/>
            <person name="Wang S."/>
            <person name="Sekimoto S."/>
            <person name="Aerts A.L."/>
            <person name="Choi C."/>
            <person name="Clum A."/>
            <person name="LaButti K.M."/>
            <person name="Lindquist E.A."/>
            <person name="Yee Ngan C."/>
            <person name="Ohm R.A."/>
            <person name="Salamov A.A."/>
            <person name="Grigoriev I.V."/>
            <person name="Spatafora J.W."/>
            <person name="Berbee M.L."/>
        </authorList>
    </citation>
    <scope>NUCLEOTIDE SEQUENCE [LARGE SCALE GENOMIC DNA]</scope>
    <source>
        <strain evidence="3 4">NRRL 28638</strain>
    </source>
</reference>
<evidence type="ECO:0008006" key="5">
    <source>
        <dbReference type="Google" id="ProtNLM"/>
    </source>
</evidence>
<feature type="chain" id="PRO_5012542886" description="REJ domain-containing protein" evidence="2">
    <location>
        <begin position="16"/>
        <end position="132"/>
    </location>
</feature>
<evidence type="ECO:0000256" key="2">
    <source>
        <dbReference type="SAM" id="SignalP"/>
    </source>
</evidence>
<dbReference type="EMBL" id="KQ964499">
    <property type="protein sequence ID" value="KXN70533.1"/>
    <property type="molecule type" value="Genomic_DNA"/>
</dbReference>
<feature type="region of interest" description="Disordered" evidence="1">
    <location>
        <begin position="68"/>
        <end position="108"/>
    </location>
</feature>
<name>A0A137P693_CONC2</name>
<keyword evidence="4" id="KW-1185">Reference proteome</keyword>
<dbReference type="Proteomes" id="UP000070444">
    <property type="component" value="Unassembled WGS sequence"/>
</dbReference>
<evidence type="ECO:0000313" key="4">
    <source>
        <dbReference type="Proteomes" id="UP000070444"/>
    </source>
</evidence>
<dbReference type="AlphaFoldDB" id="A0A137P693"/>